<dbReference type="InterPro" id="IPR011993">
    <property type="entry name" value="PH-like_dom_sf"/>
</dbReference>
<evidence type="ECO:0000256" key="1">
    <source>
        <dbReference type="ARBA" id="ARBA00022574"/>
    </source>
</evidence>
<dbReference type="PROSITE" id="PS50294">
    <property type="entry name" value="WD_REPEATS_REGION"/>
    <property type="match status" value="1"/>
</dbReference>
<dbReference type="SUPFAM" id="SSF49899">
    <property type="entry name" value="Concanavalin A-like lectins/glucanases"/>
    <property type="match status" value="1"/>
</dbReference>
<dbReference type="Pfam" id="PF13385">
    <property type="entry name" value="Laminin_G_3"/>
    <property type="match status" value="1"/>
</dbReference>
<dbReference type="InterPro" id="IPR013320">
    <property type="entry name" value="ConA-like_dom_sf"/>
</dbReference>
<dbReference type="InterPro" id="IPR056252">
    <property type="entry name" value="Alfy-like_Arm-like"/>
</dbReference>
<dbReference type="SUPFAM" id="SSF50729">
    <property type="entry name" value="PH domain-like"/>
    <property type="match status" value="1"/>
</dbReference>
<dbReference type="PROSITE" id="PS50082">
    <property type="entry name" value="WD_REPEATS_2"/>
    <property type="match status" value="1"/>
</dbReference>
<sequence length="2016" mass="226506">MFRTLLTPLKAHFDFSPPNSGHDEETSPEDFARDVLIELMRNAVENLKTSETTREKTEILTEIQKIMLQDACTKSIFRELDGFVVLMNVLSTIQSCNDGPVREPDEQVLLEVLETIRMVFMIVSDAINDHPENAEYFRVSVGYDSLALALTDLVTDNRTVDVTLGFLLSMSLNDFSVSGIFTSLRGTPLEELDQKIKEFESRLGLIKLPGAVRLLWDFRPQLGADDSAMYYAFFKLFERLCATCHRNLATLSSIGIVKSVMEYYADARTRRDVEQVVQKLLRRLLDLGATTPEARMLFQRTILPGEQSLDTEMLEIVRSAMKSRWPEHFSLESLAGFTMVHDGVRGVPATGFTFAIWLWIETLPKTTTHSIFTVRTGFTSIVTLCLNSDGKFELCTSGHKSVAVLGKSSIRTNRWTHVMLVHYPQKASQPSIRLFIDGILVETLTWVYPRADLSAHSVEYVVGSNDPEAQMSWCIATAYLIARPLGDDLPRLIHHLGPRYQGSFQDPALVKFLTYEASTSLNMFISTAASKVSSAESLPLVKTIREGLGISDSSIIFSLSPSNIAESGTVRSVRAGGSAKEVAVQGDIIVVKAACLDMSLWKIGGAAVPLYLLQMATTPHEISRALSILMDGLRNSWQNSEDMERLRGYDILIDILRSKAQMINMTSFETIFEGLGLNFRSPEQSTIVNAVAYKVIALDFEFWSRTRKEVQRVYLEHFITLLQTSRYKTFNIKQRMAKLGLIRRLLFVLQTEWYQHDIIPDLIEVLKAAAQANFSKEETIKPMVSYIAARLNEATSMADSPRSMISRIDYKDVRQKAEQVLELLVSLLLVPTFYNKFITALPVTRICLLLLGDKPQPFVANQVLLIIGISVKMSASFTRKFELISGWSILKTVLPTCWDPSVNEAAFDILLGRTGTTKVDAQGHNAVICPQVVPAIFAALHTGLGTVGNNCTISEEDETPNSFSWATESTMEVLVEELIDFHASSATFRQVFRSQQTTRLFVEGYKSFVSQVSAAPSVNQRTSRILEKMTHFGLALALDGAVAGVQKREILDILQDAETVLNPCAERQPTISPELVADTRSFRQRIASARLTVHVSERTVVKLIARMLEWRKTIRVSEQKRLRKNMLDLREYRRQISRLYEWSNTLSSERGLWPKSEASLWRLDETEGPHRVRNKLEPEISQPVTRIDVGFEHVRDVDVPESETSSIVQVEIPPWAETYEISSTDVEERQLAEEIAEDKHRRVRHELEPGDVIEAVATVARVSGVDSSPGLLIIGRTHLYMLDGLVENEEGEVIDARDAPKRLLFVPGSIVELDGPQRAQRWAHDQVATYSNKNFLFRDVALEIYFKDSRSLLIVFLDKKKRLDIDQRLSAMINNSSNVPTTPGLLITPLLGNIGARVLAGFRPDELATAQRKWQTREISNFTYISILNQISGRTPSDATQYPVFPWVLQDYSSSTLDFNDPESYRDLTKPMGALTDTRREAAITRYESLESVNEKPFHYGTHFSSSMIVCHFLIRLAPYTNMFKTLQGGDWDLPDRLFSDVARAFDSAARDVRGDVRELIPEFYTCPEFLENSRNINFGVQQNTGERIHHVKLPPWARQDPLLFVVMNRKALESSYVSEHLASWIDLIWGCKQRDSQSLNCFHPLSYEGSIDLDSITDELEREATVGIIHNFGQTPRKLFNAPHPQRYGHASNTLPLGTLHGIEEDPHLLLQGSRCFKDLGPNVPVGELVFDVIGEKIIACPDDVLCVPHHPHEQIEWGANRVGGGELRLLVDNKVVQVIEGSFCSCASFADSDCLVTGSTDYTVRIWKTTRTHNPPLLRLSLSHIMRIHTDIVTCVTTSRSRSIIVSGSRDGSAALWDLNRGTYVRSIWHSTSEEESNPVNLVAINESTGYVATCSKTKLCLHTINARCIAALDLTHSPMSITSMAFHEREYSYLGILATGCSDGSIVLRTWTADGTPENVRAQWEFVTIRSMKVRAVDKGVVRPPAVTALKFLGESLCHGEETGKSFMWSLPD</sequence>
<dbReference type="Proteomes" id="UP000217790">
    <property type="component" value="Unassembled WGS sequence"/>
</dbReference>
<dbReference type="STRING" id="47427.A0A2H3D621"/>
<reference evidence="7" key="1">
    <citation type="journal article" date="2017" name="Nat. Ecol. Evol.">
        <title>Genome expansion and lineage-specific genetic innovations in the forest pathogenic fungi Armillaria.</title>
        <authorList>
            <person name="Sipos G."/>
            <person name="Prasanna A.N."/>
            <person name="Walter M.C."/>
            <person name="O'Connor E."/>
            <person name="Balint B."/>
            <person name="Krizsan K."/>
            <person name="Kiss B."/>
            <person name="Hess J."/>
            <person name="Varga T."/>
            <person name="Slot J."/>
            <person name="Riley R."/>
            <person name="Boka B."/>
            <person name="Rigling D."/>
            <person name="Barry K."/>
            <person name="Lee J."/>
            <person name="Mihaltcheva S."/>
            <person name="LaButti K."/>
            <person name="Lipzen A."/>
            <person name="Waldron R."/>
            <person name="Moloney N.M."/>
            <person name="Sperisen C."/>
            <person name="Kredics L."/>
            <person name="Vagvoelgyi C."/>
            <person name="Patrignani A."/>
            <person name="Fitzpatrick D."/>
            <person name="Nagy I."/>
            <person name="Doyle S."/>
            <person name="Anderson J.B."/>
            <person name="Grigoriev I.V."/>
            <person name="Gueldener U."/>
            <person name="Muensterkoetter M."/>
            <person name="Nagy L.G."/>
        </authorList>
    </citation>
    <scope>NUCLEOTIDE SEQUENCE [LARGE SCALE GENOMIC DNA]</scope>
    <source>
        <strain evidence="7">Ar21-2</strain>
    </source>
</reference>
<feature type="domain" description="BEACH" evidence="4">
    <location>
        <begin position="1399"/>
        <end position="1688"/>
    </location>
</feature>
<dbReference type="Gene3D" id="2.130.10.10">
    <property type="entry name" value="YVTN repeat-like/Quinoprotein amine dehydrogenase"/>
    <property type="match status" value="1"/>
</dbReference>
<dbReference type="InterPro" id="IPR023362">
    <property type="entry name" value="PH-BEACH_dom"/>
</dbReference>
<dbReference type="SMART" id="SM00320">
    <property type="entry name" value="WD40"/>
    <property type="match status" value="4"/>
</dbReference>
<evidence type="ECO:0000256" key="3">
    <source>
        <dbReference type="PROSITE-ProRule" id="PRU00221"/>
    </source>
</evidence>
<name>A0A2H3D621_ARMGA</name>
<dbReference type="SUPFAM" id="SSF81837">
    <property type="entry name" value="BEACH domain"/>
    <property type="match status" value="1"/>
</dbReference>
<organism evidence="6 7">
    <name type="scientific">Armillaria gallica</name>
    <name type="common">Bulbous honey fungus</name>
    <name type="synonym">Armillaria bulbosa</name>
    <dbReference type="NCBI Taxonomy" id="47427"/>
    <lineage>
        <taxon>Eukaryota</taxon>
        <taxon>Fungi</taxon>
        <taxon>Dikarya</taxon>
        <taxon>Basidiomycota</taxon>
        <taxon>Agaricomycotina</taxon>
        <taxon>Agaricomycetes</taxon>
        <taxon>Agaricomycetidae</taxon>
        <taxon>Agaricales</taxon>
        <taxon>Marasmiineae</taxon>
        <taxon>Physalacriaceae</taxon>
        <taxon>Armillaria</taxon>
    </lineage>
</organism>
<dbReference type="PROSITE" id="PS50197">
    <property type="entry name" value="BEACH"/>
    <property type="match status" value="1"/>
</dbReference>
<evidence type="ECO:0000259" key="5">
    <source>
        <dbReference type="PROSITE" id="PS51783"/>
    </source>
</evidence>
<dbReference type="Gene3D" id="2.60.120.200">
    <property type="match status" value="1"/>
</dbReference>
<dbReference type="InParanoid" id="A0A2H3D621"/>
<keyword evidence="7" id="KW-1185">Reference proteome</keyword>
<dbReference type="EMBL" id="KZ293668">
    <property type="protein sequence ID" value="PBK89560.1"/>
    <property type="molecule type" value="Genomic_DNA"/>
</dbReference>
<dbReference type="PANTHER" id="PTHR46108:SF4">
    <property type="entry name" value="BLUE CHEESE"/>
    <property type="match status" value="1"/>
</dbReference>
<dbReference type="SUPFAM" id="SSF50978">
    <property type="entry name" value="WD40 repeat-like"/>
    <property type="match status" value="1"/>
</dbReference>
<dbReference type="Gene3D" id="2.30.29.30">
    <property type="entry name" value="Pleckstrin-homology domain (PH domain)/Phosphotyrosine-binding domain (PTB)"/>
    <property type="match status" value="1"/>
</dbReference>
<evidence type="ECO:0000313" key="6">
    <source>
        <dbReference type="EMBL" id="PBK89560.1"/>
    </source>
</evidence>
<evidence type="ECO:0000259" key="4">
    <source>
        <dbReference type="PROSITE" id="PS50197"/>
    </source>
</evidence>
<evidence type="ECO:0000313" key="7">
    <source>
        <dbReference type="Proteomes" id="UP000217790"/>
    </source>
</evidence>
<dbReference type="InterPro" id="IPR001680">
    <property type="entry name" value="WD40_rpt"/>
</dbReference>
<dbReference type="OMA" id="PHEQIEW"/>
<evidence type="ECO:0000256" key="2">
    <source>
        <dbReference type="ARBA" id="ARBA00022737"/>
    </source>
</evidence>
<dbReference type="Gene3D" id="1.10.1540.10">
    <property type="entry name" value="BEACH domain"/>
    <property type="match status" value="1"/>
</dbReference>
<gene>
    <name evidence="6" type="ORF">ARMGADRAFT_1015173</name>
</gene>
<dbReference type="InterPro" id="IPR000409">
    <property type="entry name" value="BEACH_dom"/>
</dbReference>
<dbReference type="SMART" id="SM01026">
    <property type="entry name" value="Beach"/>
    <property type="match status" value="1"/>
</dbReference>
<dbReference type="CDD" id="cd06071">
    <property type="entry name" value="Beach"/>
    <property type="match status" value="1"/>
</dbReference>
<dbReference type="Pfam" id="PF23295">
    <property type="entry name" value="Arm_4"/>
    <property type="match status" value="1"/>
</dbReference>
<protein>
    <submittedName>
        <fullName evidence="6">Beach-domain-containing protein</fullName>
    </submittedName>
</protein>
<keyword evidence="1 3" id="KW-0853">WD repeat</keyword>
<dbReference type="InterPro" id="IPR015943">
    <property type="entry name" value="WD40/YVTN_repeat-like_dom_sf"/>
</dbReference>
<feature type="domain" description="BEACH-type PH" evidence="5">
    <location>
        <begin position="1248"/>
        <end position="1370"/>
    </location>
</feature>
<dbReference type="InterPro" id="IPR036322">
    <property type="entry name" value="WD40_repeat_dom_sf"/>
</dbReference>
<dbReference type="OrthoDB" id="26681at2759"/>
<dbReference type="InterPro" id="IPR019775">
    <property type="entry name" value="WD40_repeat_CS"/>
</dbReference>
<dbReference type="PROSITE" id="PS00678">
    <property type="entry name" value="WD_REPEATS_1"/>
    <property type="match status" value="1"/>
</dbReference>
<dbReference type="PROSITE" id="PS51783">
    <property type="entry name" value="PH_BEACH"/>
    <property type="match status" value="1"/>
</dbReference>
<dbReference type="InterPro" id="IPR051944">
    <property type="entry name" value="BEACH_domain_protein"/>
</dbReference>
<dbReference type="PANTHER" id="PTHR46108">
    <property type="entry name" value="BLUE CHEESE"/>
    <property type="match status" value="1"/>
</dbReference>
<accession>A0A2H3D621</accession>
<dbReference type="Pfam" id="PF02138">
    <property type="entry name" value="Beach"/>
    <property type="match status" value="1"/>
</dbReference>
<dbReference type="InterPro" id="IPR036372">
    <property type="entry name" value="BEACH_dom_sf"/>
</dbReference>
<proteinExistence type="predicted"/>
<feature type="repeat" description="WD" evidence="3">
    <location>
        <begin position="1828"/>
        <end position="1869"/>
    </location>
</feature>
<dbReference type="FunCoup" id="A0A2H3D621">
    <property type="interactions" value="78"/>
</dbReference>
<dbReference type="Pfam" id="PF00400">
    <property type="entry name" value="WD40"/>
    <property type="match status" value="2"/>
</dbReference>
<keyword evidence="2" id="KW-0677">Repeat</keyword>